<evidence type="ECO:0000256" key="2">
    <source>
        <dbReference type="RuleBase" id="RU362080"/>
    </source>
</evidence>
<dbReference type="Proteomes" id="UP000034090">
    <property type="component" value="Unassembled WGS sequence"/>
</dbReference>
<dbReference type="PANTHER" id="PTHR33713:SF6">
    <property type="entry name" value="ANTITOXIN YEFM"/>
    <property type="match status" value="1"/>
</dbReference>
<comment type="function">
    <text evidence="2">Antitoxin component of a type II toxin-antitoxin (TA) system.</text>
</comment>
<dbReference type="Gene3D" id="1.10.1220.170">
    <property type="match status" value="1"/>
</dbReference>
<dbReference type="InterPro" id="IPR051405">
    <property type="entry name" value="phD/YefM_antitoxin"/>
</dbReference>
<dbReference type="InterPro" id="IPR036165">
    <property type="entry name" value="YefM-like_sf"/>
</dbReference>
<dbReference type="NCBIfam" id="TIGR01552">
    <property type="entry name" value="phd_fam"/>
    <property type="match status" value="1"/>
</dbReference>
<evidence type="ECO:0000256" key="1">
    <source>
        <dbReference type="ARBA" id="ARBA00009981"/>
    </source>
</evidence>
<dbReference type="PANTHER" id="PTHR33713">
    <property type="entry name" value="ANTITOXIN YAFN-RELATED"/>
    <property type="match status" value="1"/>
</dbReference>
<dbReference type="STRING" id="1618578.UV74_C0001G0120"/>
<evidence type="ECO:0000313" key="3">
    <source>
        <dbReference type="EMBL" id="KKS99010.1"/>
    </source>
</evidence>
<dbReference type="SUPFAM" id="SSF143120">
    <property type="entry name" value="YefM-like"/>
    <property type="match status" value="1"/>
</dbReference>
<protein>
    <recommendedName>
        <fullName evidence="2">Antitoxin</fullName>
    </recommendedName>
</protein>
<accession>A0A0G1DM96</accession>
<name>A0A0G1DM96_9BACT</name>
<dbReference type="InterPro" id="IPR006442">
    <property type="entry name" value="Antitoxin_Phd/YefM"/>
</dbReference>
<evidence type="ECO:0000313" key="4">
    <source>
        <dbReference type="Proteomes" id="UP000034090"/>
    </source>
</evidence>
<comment type="caution">
    <text evidence="3">The sequence shown here is derived from an EMBL/GenBank/DDBJ whole genome shotgun (WGS) entry which is preliminary data.</text>
</comment>
<comment type="similarity">
    <text evidence="1 2">Belongs to the phD/YefM antitoxin family.</text>
</comment>
<proteinExistence type="inferred from homology"/>
<dbReference type="Pfam" id="PF02604">
    <property type="entry name" value="PhdYeFM_antitox"/>
    <property type="match status" value="1"/>
</dbReference>
<dbReference type="EMBL" id="LCFQ01000001">
    <property type="protein sequence ID" value="KKS99010.1"/>
    <property type="molecule type" value="Genomic_DNA"/>
</dbReference>
<gene>
    <name evidence="3" type="ORF">UV74_C0001G0120</name>
</gene>
<dbReference type="Gene3D" id="3.40.1620.10">
    <property type="entry name" value="YefM-like domain"/>
    <property type="match status" value="1"/>
</dbReference>
<reference evidence="3 4" key="1">
    <citation type="journal article" date="2015" name="Nature">
        <title>rRNA introns, odd ribosomes, and small enigmatic genomes across a large radiation of phyla.</title>
        <authorList>
            <person name="Brown C.T."/>
            <person name="Hug L.A."/>
            <person name="Thomas B.C."/>
            <person name="Sharon I."/>
            <person name="Castelle C.J."/>
            <person name="Singh A."/>
            <person name="Wilkins M.J."/>
            <person name="Williams K.H."/>
            <person name="Banfield J.F."/>
        </authorList>
    </citation>
    <scope>NUCLEOTIDE SEQUENCE [LARGE SCALE GENOMIC DNA]</scope>
</reference>
<sequence length="86" mass="9555">MTNFITVSDARANLPMLVKKTSEGMGRYLITVNNKPKVVLLNLEELESLEETAEILSIPGARESIKQGMKEIKEGKVYEALFISQG</sequence>
<dbReference type="AlphaFoldDB" id="A0A0G1DM96"/>
<organism evidence="3 4">
    <name type="scientific">Candidatus Woesebacteria bacterium GW2011_GWB1_43_14</name>
    <dbReference type="NCBI Taxonomy" id="1618578"/>
    <lineage>
        <taxon>Bacteria</taxon>
        <taxon>Candidatus Woeseibacteriota</taxon>
    </lineage>
</organism>